<gene>
    <name evidence="2" type="ORF">PVAG01_11135</name>
</gene>
<feature type="region of interest" description="Disordered" evidence="1">
    <location>
        <begin position="195"/>
        <end position="217"/>
    </location>
</feature>
<evidence type="ECO:0000313" key="3">
    <source>
        <dbReference type="Proteomes" id="UP001629113"/>
    </source>
</evidence>
<protein>
    <submittedName>
        <fullName evidence="2">Uncharacterized protein</fullName>
    </submittedName>
</protein>
<sequence>MNGLTYFSNALEKANEYYNAGLDKANEHARPALTQALKKTNKYTPKIVQAQVNRGAKWVQTQRANYEHMKRAEAAWWTRTESLYDTPPADDVFGSDDESKVHEREEARLAREDQKRNPPQDKIFGDPVLVSHEPAQRPTPTAGLWHEIGEAEVKRVKRRAPGSAAVTTRTVTQPQYADASRAYQVRYVTEEKKQRDYIAARSEAEPTRFDGPTLSVL</sequence>
<dbReference type="Proteomes" id="UP001629113">
    <property type="component" value="Unassembled WGS sequence"/>
</dbReference>
<feature type="compositionally biased region" description="Basic and acidic residues" evidence="1">
    <location>
        <begin position="107"/>
        <end position="119"/>
    </location>
</feature>
<dbReference type="EMBL" id="JBFCZG010000011">
    <property type="protein sequence ID" value="KAL3417135.1"/>
    <property type="molecule type" value="Genomic_DNA"/>
</dbReference>
<comment type="caution">
    <text evidence="2">The sequence shown here is derived from an EMBL/GenBank/DDBJ whole genome shotgun (WGS) entry which is preliminary data.</text>
</comment>
<evidence type="ECO:0000256" key="1">
    <source>
        <dbReference type="SAM" id="MobiDB-lite"/>
    </source>
</evidence>
<accession>A0ABR4P1F1</accession>
<reference evidence="2 3" key="1">
    <citation type="submission" date="2024-06" db="EMBL/GenBank/DDBJ databases">
        <title>Complete genome of Phlyctema vagabunda strain 19-DSS-EL-015.</title>
        <authorList>
            <person name="Fiorenzani C."/>
        </authorList>
    </citation>
    <scope>NUCLEOTIDE SEQUENCE [LARGE SCALE GENOMIC DNA]</scope>
    <source>
        <strain evidence="2 3">19-DSS-EL-015</strain>
    </source>
</reference>
<evidence type="ECO:0000313" key="2">
    <source>
        <dbReference type="EMBL" id="KAL3417135.1"/>
    </source>
</evidence>
<feature type="compositionally biased region" description="Basic and acidic residues" evidence="1">
    <location>
        <begin position="195"/>
        <end position="208"/>
    </location>
</feature>
<feature type="region of interest" description="Disordered" evidence="1">
    <location>
        <begin position="107"/>
        <end position="141"/>
    </location>
</feature>
<keyword evidence="3" id="KW-1185">Reference proteome</keyword>
<proteinExistence type="predicted"/>
<name>A0ABR4P1F1_9HELO</name>
<organism evidence="2 3">
    <name type="scientific">Phlyctema vagabunda</name>
    <dbReference type="NCBI Taxonomy" id="108571"/>
    <lineage>
        <taxon>Eukaryota</taxon>
        <taxon>Fungi</taxon>
        <taxon>Dikarya</taxon>
        <taxon>Ascomycota</taxon>
        <taxon>Pezizomycotina</taxon>
        <taxon>Leotiomycetes</taxon>
        <taxon>Helotiales</taxon>
        <taxon>Dermateaceae</taxon>
        <taxon>Phlyctema</taxon>
    </lineage>
</organism>